<gene>
    <name evidence="1" type="ORF">BKA67DRAFT_56256</name>
</gene>
<evidence type="ECO:0000313" key="2">
    <source>
        <dbReference type="Proteomes" id="UP000758603"/>
    </source>
</evidence>
<organism evidence="1 2">
    <name type="scientific">Truncatella angustata</name>
    <dbReference type="NCBI Taxonomy" id="152316"/>
    <lineage>
        <taxon>Eukaryota</taxon>
        <taxon>Fungi</taxon>
        <taxon>Dikarya</taxon>
        <taxon>Ascomycota</taxon>
        <taxon>Pezizomycotina</taxon>
        <taxon>Sordariomycetes</taxon>
        <taxon>Xylariomycetidae</taxon>
        <taxon>Amphisphaeriales</taxon>
        <taxon>Sporocadaceae</taxon>
        <taxon>Truncatella</taxon>
    </lineage>
</organism>
<evidence type="ECO:0000313" key="1">
    <source>
        <dbReference type="EMBL" id="KAH6660555.1"/>
    </source>
</evidence>
<dbReference type="Proteomes" id="UP000758603">
    <property type="component" value="Unassembled WGS sequence"/>
</dbReference>
<dbReference type="RefSeq" id="XP_045964686.1">
    <property type="nucleotide sequence ID" value="XM_046102611.1"/>
</dbReference>
<name>A0A9P8UYN6_9PEZI</name>
<dbReference type="EMBL" id="JAGPXC010000001">
    <property type="protein sequence ID" value="KAH6660555.1"/>
    <property type="molecule type" value="Genomic_DNA"/>
</dbReference>
<dbReference type="AlphaFoldDB" id="A0A9P8UYN6"/>
<sequence length="199" mass="22546">MTEWAYLITPKHYSSSRTADKLSVQSCRSSRSVKTVKGFHEGYWVEFRLALFIYFEGDGKTRLHGRHHQSHFDHQYGISDSHHHIAQRSHSRVHLPASGPTPGDLTRARQQWQHTYGNISQIAKPLSISTSALGNTVLSRGRVRYEDFGLWWSGVQGMVARRSGSTSRIRCKRFSQRALLTGPSVANTDSCRHLCINAV</sequence>
<comment type="caution">
    <text evidence="1">The sequence shown here is derived from an EMBL/GenBank/DDBJ whole genome shotgun (WGS) entry which is preliminary data.</text>
</comment>
<reference evidence="1" key="1">
    <citation type="journal article" date="2021" name="Nat. Commun.">
        <title>Genetic determinants of endophytism in the Arabidopsis root mycobiome.</title>
        <authorList>
            <person name="Mesny F."/>
            <person name="Miyauchi S."/>
            <person name="Thiergart T."/>
            <person name="Pickel B."/>
            <person name="Atanasova L."/>
            <person name="Karlsson M."/>
            <person name="Huettel B."/>
            <person name="Barry K.W."/>
            <person name="Haridas S."/>
            <person name="Chen C."/>
            <person name="Bauer D."/>
            <person name="Andreopoulos W."/>
            <person name="Pangilinan J."/>
            <person name="LaButti K."/>
            <person name="Riley R."/>
            <person name="Lipzen A."/>
            <person name="Clum A."/>
            <person name="Drula E."/>
            <person name="Henrissat B."/>
            <person name="Kohler A."/>
            <person name="Grigoriev I.V."/>
            <person name="Martin F.M."/>
            <person name="Hacquard S."/>
        </authorList>
    </citation>
    <scope>NUCLEOTIDE SEQUENCE</scope>
    <source>
        <strain evidence="1">MPI-SDFR-AT-0073</strain>
    </source>
</reference>
<proteinExistence type="predicted"/>
<accession>A0A9P8UYN6</accession>
<dbReference type="GeneID" id="70131503"/>
<keyword evidence="2" id="KW-1185">Reference proteome</keyword>
<protein>
    <submittedName>
        <fullName evidence="1">Uncharacterized protein</fullName>
    </submittedName>
</protein>